<dbReference type="RefSeq" id="WP_284198041.1">
    <property type="nucleotide sequence ID" value="NZ_BSOG01000006.1"/>
</dbReference>
<gene>
    <name evidence="2" type="ORF">GCM10007907_37630</name>
</gene>
<dbReference type="CDD" id="cd07043">
    <property type="entry name" value="STAS_anti-anti-sigma_factors"/>
    <property type="match status" value="1"/>
</dbReference>
<sequence length="102" mass="11062">MGITSNLRGDRLIVTVEGRFNFDLHPAFNAATAAVGKDKSIAAIDINLYEISYIDSSALGMLLVLREAALKAGIKDLNIVGSHGAVRQVLDIAHFEKFYTLN</sequence>
<feature type="domain" description="STAS" evidence="1">
    <location>
        <begin position="1"/>
        <end position="102"/>
    </location>
</feature>
<dbReference type="Proteomes" id="UP001156706">
    <property type="component" value="Unassembled WGS sequence"/>
</dbReference>
<name>A0ABQ5YLW7_9NEIS</name>
<keyword evidence="3" id="KW-1185">Reference proteome</keyword>
<proteinExistence type="predicted"/>
<organism evidence="2 3">
    <name type="scientific">Chitinimonas prasina</name>
    <dbReference type="NCBI Taxonomy" id="1434937"/>
    <lineage>
        <taxon>Bacteria</taxon>
        <taxon>Pseudomonadati</taxon>
        <taxon>Pseudomonadota</taxon>
        <taxon>Betaproteobacteria</taxon>
        <taxon>Neisseriales</taxon>
        <taxon>Chitinibacteraceae</taxon>
        <taxon>Chitinimonas</taxon>
    </lineage>
</organism>
<dbReference type="InterPro" id="IPR036513">
    <property type="entry name" value="STAS_dom_sf"/>
</dbReference>
<comment type="caution">
    <text evidence="2">The sequence shown here is derived from an EMBL/GenBank/DDBJ whole genome shotgun (WGS) entry which is preliminary data.</text>
</comment>
<protein>
    <submittedName>
        <fullName evidence="2">Chemotaxis locus anti-sigma factor antagonist</fullName>
    </submittedName>
</protein>
<dbReference type="Pfam" id="PF01740">
    <property type="entry name" value="STAS"/>
    <property type="match status" value="1"/>
</dbReference>
<dbReference type="InterPro" id="IPR002645">
    <property type="entry name" value="STAS_dom"/>
</dbReference>
<dbReference type="EMBL" id="BSOG01000006">
    <property type="protein sequence ID" value="GLR14973.1"/>
    <property type="molecule type" value="Genomic_DNA"/>
</dbReference>
<dbReference type="PROSITE" id="PS50801">
    <property type="entry name" value="STAS"/>
    <property type="match status" value="1"/>
</dbReference>
<accession>A0ABQ5YLW7</accession>
<evidence type="ECO:0000313" key="2">
    <source>
        <dbReference type="EMBL" id="GLR14973.1"/>
    </source>
</evidence>
<dbReference type="Gene3D" id="3.30.750.24">
    <property type="entry name" value="STAS domain"/>
    <property type="match status" value="1"/>
</dbReference>
<reference evidence="3" key="1">
    <citation type="journal article" date="2019" name="Int. J. Syst. Evol. Microbiol.">
        <title>The Global Catalogue of Microorganisms (GCM) 10K type strain sequencing project: providing services to taxonomists for standard genome sequencing and annotation.</title>
        <authorList>
            <consortium name="The Broad Institute Genomics Platform"/>
            <consortium name="The Broad Institute Genome Sequencing Center for Infectious Disease"/>
            <person name="Wu L."/>
            <person name="Ma J."/>
        </authorList>
    </citation>
    <scope>NUCLEOTIDE SEQUENCE [LARGE SCALE GENOMIC DNA]</scope>
    <source>
        <strain evidence="3">NBRC 110044</strain>
    </source>
</reference>
<evidence type="ECO:0000313" key="3">
    <source>
        <dbReference type="Proteomes" id="UP001156706"/>
    </source>
</evidence>
<dbReference type="SUPFAM" id="SSF52091">
    <property type="entry name" value="SpoIIaa-like"/>
    <property type="match status" value="1"/>
</dbReference>
<evidence type="ECO:0000259" key="1">
    <source>
        <dbReference type="PROSITE" id="PS50801"/>
    </source>
</evidence>